<dbReference type="AlphaFoldDB" id="A0A835P9J2"/>
<gene>
    <name evidence="3" type="ORF">HPP92_028803</name>
    <name evidence="2" type="ORF">HPP92_028814</name>
</gene>
<sequence>MKRAEYRLKNSWRRRLRHSAAFGRRRRFRQNRLSTWETTADGGSGGHPSGKHPRTLISGRYLQRQMIIPPTRVPRHHRVTRSHLYFDASD</sequence>
<dbReference type="EMBL" id="JADCNL010000574">
    <property type="protein sequence ID" value="KAG0446486.1"/>
    <property type="molecule type" value="Genomic_DNA"/>
</dbReference>
<comment type="caution">
    <text evidence="2">The sequence shown here is derived from an EMBL/GenBank/DDBJ whole genome shotgun (WGS) entry which is preliminary data.</text>
</comment>
<reference evidence="4 5" key="1">
    <citation type="journal article" date="2020" name="Nat. Food">
        <title>A phased Vanilla planifolia genome enables genetic improvement of flavour and production.</title>
        <authorList>
            <person name="Hasing T."/>
            <person name="Tang H."/>
            <person name="Brym M."/>
            <person name="Khazi F."/>
            <person name="Huang T."/>
            <person name="Chambers A.H."/>
        </authorList>
    </citation>
    <scope>NUCLEOTIDE SEQUENCE [LARGE SCALE GENOMIC DNA]</scope>
    <source>
        <tissue evidence="2">Leaf</tissue>
    </source>
</reference>
<keyword evidence="4" id="KW-1185">Reference proteome</keyword>
<organism evidence="2 5">
    <name type="scientific">Vanilla planifolia</name>
    <name type="common">Vanilla</name>
    <dbReference type="NCBI Taxonomy" id="51239"/>
    <lineage>
        <taxon>Eukaryota</taxon>
        <taxon>Viridiplantae</taxon>
        <taxon>Streptophyta</taxon>
        <taxon>Embryophyta</taxon>
        <taxon>Tracheophyta</taxon>
        <taxon>Spermatophyta</taxon>
        <taxon>Magnoliopsida</taxon>
        <taxon>Liliopsida</taxon>
        <taxon>Asparagales</taxon>
        <taxon>Orchidaceae</taxon>
        <taxon>Vanilloideae</taxon>
        <taxon>Vanilleae</taxon>
        <taxon>Vanilla</taxon>
    </lineage>
</organism>
<name>A0A835P9J2_VANPL</name>
<accession>A0A835P9J2</accession>
<evidence type="ECO:0000313" key="3">
    <source>
        <dbReference type="EMBL" id="KAG0446486.1"/>
    </source>
</evidence>
<evidence type="ECO:0000313" key="4">
    <source>
        <dbReference type="Proteomes" id="UP000636800"/>
    </source>
</evidence>
<protein>
    <submittedName>
        <fullName evidence="2">Uncharacterized protein</fullName>
    </submittedName>
</protein>
<proteinExistence type="predicted"/>
<feature type="region of interest" description="Disordered" evidence="1">
    <location>
        <begin position="33"/>
        <end position="53"/>
    </location>
</feature>
<dbReference type="Proteomes" id="UP000636800">
    <property type="component" value="Unassembled WGS sequence"/>
</dbReference>
<evidence type="ECO:0000313" key="2">
    <source>
        <dbReference type="EMBL" id="KAG0446472.1"/>
    </source>
</evidence>
<dbReference type="Proteomes" id="UP000639772">
    <property type="component" value="Unassembled WGS sequence"/>
</dbReference>
<evidence type="ECO:0000313" key="5">
    <source>
        <dbReference type="Proteomes" id="UP000639772"/>
    </source>
</evidence>
<dbReference type="EMBL" id="JADCNM010000575">
    <property type="protein sequence ID" value="KAG0446472.1"/>
    <property type="molecule type" value="Genomic_DNA"/>
</dbReference>
<evidence type="ECO:0000256" key="1">
    <source>
        <dbReference type="SAM" id="MobiDB-lite"/>
    </source>
</evidence>